<dbReference type="PANTHER" id="PTHR33112:SF10">
    <property type="entry name" value="TOL"/>
    <property type="match status" value="1"/>
</dbReference>
<name>A0ABZ0P5A9_CERBT</name>
<accession>A0ABZ0P5A9</accession>
<sequence length="570" mass="64471">MLDSSTIDGGKTGICYQELGADSHNLMGYRMATESIALQISEWLKNCASLHKSCNDQQRNQDSTSAKIRLLVDANISGQESDIRYVTLSHRWSNITKAGATTKATILERYQSLSLDEFPSHFKEAIALIRRLGFEHIWIDSLCIIQDSQDDWLQQASLMQRIYSRGVLNLAPLGELSNSDDVRPSKNTEVMGCILRVSDDDAASESLICWKPDNFDQTLRESVLYSRGWTFQERLLSTRTVHFGHQQYWECCSLRASTTFPTGVDFPGTFSDNFVLRFKELSPDLPNKRMGAQDLHVLWCSLVRDYSRKTFTRSSDKLVAFRGIVERLEQVFPPALHEYMHGLWSSCLPEQLLWGVEEDCNRGASCTTVLPSWSWASRTQETKFVSTHLEQVPFRIRLAHFVGACTVSLEKYCASEGVVQMDARPSLKFNGILVSLSSMDRRTLSTEFDSDSCFAEEPSIFLFPAFQTMTRVDGLILQPIEIGDGVTGCGTYFQRLGIFQSPTNIFEKVIPMLFGRLLPDGSIEADSGNDLYLEHLEAEKQVDERVQDVPGVARWILCANNGVFLEHYEN</sequence>
<reference evidence="2 3" key="1">
    <citation type="submission" date="2023-09" db="EMBL/GenBank/DDBJ databases">
        <title>Complete-Gapless Cercospora beticola genome.</title>
        <authorList>
            <person name="Wyatt N.A."/>
            <person name="Spanner R.E."/>
            <person name="Bolton M.D."/>
        </authorList>
    </citation>
    <scope>NUCLEOTIDE SEQUENCE [LARGE SCALE GENOMIC DNA]</scope>
    <source>
        <strain evidence="2">Cb09-40</strain>
    </source>
</reference>
<protein>
    <recommendedName>
        <fullName evidence="1">Heterokaryon incompatibility domain-containing protein</fullName>
    </recommendedName>
</protein>
<dbReference type="Pfam" id="PF06985">
    <property type="entry name" value="HET"/>
    <property type="match status" value="1"/>
</dbReference>
<keyword evidence="3" id="KW-1185">Reference proteome</keyword>
<dbReference type="RefSeq" id="XP_065459519.1">
    <property type="nucleotide sequence ID" value="XM_065603447.1"/>
</dbReference>
<feature type="domain" description="Heterokaryon incompatibility" evidence="1">
    <location>
        <begin position="85"/>
        <end position="233"/>
    </location>
</feature>
<dbReference type="PANTHER" id="PTHR33112">
    <property type="entry name" value="DOMAIN PROTEIN, PUTATIVE-RELATED"/>
    <property type="match status" value="1"/>
</dbReference>
<evidence type="ECO:0000259" key="1">
    <source>
        <dbReference type="Pfam" id="PF06985"/>
    </source>
</evidence>
<evidence type="ECO:0000313" key="2">
    <source>
        <dbReference type="EMBL" id="WPB07049.1"/>
    </source>
</evidence>
<dbReference type="InterPro" id="IPR010730">
    <property type="entry name" value="HET"/>
</dbReference>
<dbReference type="Proteomes" id="UP001302367">
    <property type="component" value="Chromosome 8"/>
</dbReference>
<dbReference type="GeneID" id="90644777"/>
<evidence type="ECO:0000313" key="3">
    <source>
        <dbReference type="Proteomes" id="UP001302367"/>
    </source>
</evidence>
<organism evidence="2 3">
    <name type="scientific">Cercospora beticola</name>
    <name type="common">Sugarbeet leaf spot fungus</name>
    <dbReference type="NCBI Taxonomy" id="122368"/>
    <lineage>
        <taxon>Eukaryota</taxon>
        <taxon>Fungi</taxon>
        <taxon>Dikarya</taxon>
        <taxon>Ascomycota</taxon>
        <taxon>Pezizomycotina</taxon>
        <taxon>Dothideomycetes</taxon>
        <taxon>Dothideomycetidae</taxon>
        <taxon>Mycosphaerellales</taxon>
        <taxon>Mycosphaerellaceae</taxon>
        <taxon>Cercospora</taxon>
    </lineage>
</organism>
<gene>
    <name evidence="2" type="ORF">RHO25_011709</name>
</gene>
<proteinExistence type="predicted"/>
<dbReference type="EMBL" id="CP134191">
    <property type="protein sequence ID" value="WPB07049.1"/>
    <property type="molecule type" value="Genomic_DNA"/>
</dbReference>